<organism evidence="2 3">
    <name type="scientific">Rhypophila decipiens</name>
    <dbReference type="NCBI Taxonomy" id="261697"/>
    <lineage>
        <taxon>Eukaryota</taxon>
        <taxon>Fungi</taxon>
        <taxon>Dikarya</taxon>
        <taxon>Ascomycota</taxon>
        <taxon>Pezizomycotina</taxon>
        <taxon>Sordariomycetes</taxon>
        <taxon>Sordariomycetidae</taxon>
        <taxon>Sordariales</taxon>
        <taxon>Naviculisporaceae</taxon>
        <taxon>Rhypophila</taxon>
    </lineage>
</organism>
<evidence type="ECO:0000313" key="3">
    <source>
        <dbReference type="Proteomes" id="UP001301769"/>
    </source>
</evidence>
<protein>
    <submittedName>
        <fullName evidence="2">Uncharacterized protein</fullName>
    </submittedName>
</protein>
<reference evidence="2" key="2">
    <citation type="submission" date="2023-05" db="EMBL/GenBank/DDBJ databases">
        <authorList>
            <consortium name="Lawrence Berkeley National Laboratory"/>
            <person name="Steindorff A."/>
            <person name="Hensen N."/>
            <person name="Bonometti L."/>
            <person name="Westerberg I."/>
            <person name="Brannstrom I.O."/>
            <person name="Guillou S."/>
            <person name="Cros-Aarteil S."/>
            <person name="Calhoun S."/>
            <person name="Haridas S."/>
            <person name="Kuo A."/>
            <person name="Mondo S."/>
            <person name="Pangilinan J."/>
            <person name="Riley R."/>
            <person name="Labutti K."/>
            <person name="Andreopoulos B."/>
            <person name="Lipzen A."/>
            <person name="Chen C."/>
            <person name="Yanf M."/>
            <person name="Daum C."/>
            <person name="Ng V."/>
            <person name="Clum A."/>
            <person name="Ohm R."/>
            <person name="Martin F."/>
            <person name="Silar P."/>
            <person name="Natvig D."/>
            <person name="Lalanne C."/>
            <person name="Gautier V."/>
            <person name="Ament-Velasquez S.L."/>
            <person name="Kruys A."/>
            <person name="Hutchinson M.I."/>
            <person name="Powell A.J."/>
            <person name="Barry K."/>
            <person name="Miller A.N."/>
            <person name="Grigoriev I.V."/>
            <person name="Debuchy R."/>
            <person name="Gladieux P."/>
            <person name="Thoren M.H."/>
            <person name="Johannesson H."/>
        </authorList>
    </citation>
    <scope>NUCLEOTIDE SEQUENCE</scope>
    <source>
        <strain evidence="2">PSN293</strain>
    </source>
</reference>
<sequence>MATNPEIPFLNTRTVPEIIFPMPDRMPNFPPWLAESHDIERFLEFHRMIGDKKDGLRIETRGERIGLRDLVMWKQFLSGVGKDPEAQKLPDLIISDLKQLASRILGPKHDWPTQLDIKMAVEKAHIRFITTAYPIDAVLFVLHDMLRWDISKTMDASLGPIVSGRFIQGSGEGRVTIQMVRDALGSLVPPGRSSIEWMTTVDTFITPLERKIQVWRVGMLHNRLQALRCEKLAWSAPSAIFQYLAHRSRDENIDHWVRVLDYAYEKFGHYRFEMNYEKHYEYLDPVDFNVWRPVILRLERNKKFLAKPSGESSTADCQDSRPPAIQHTTENPFDRNL</sequence>
<dbReference type="EMBL" id="MU858069">
    <property type="protein sequence ID" value="KAK4216340.1"/>
    <property type="molecule type" value="Genomic_DNA"/>
</dbReference>
<dbReference type="Proteomes" id="UP001301769">
    <property type="component" value="Unassembled WGS sequence"/>
</dbReference>
<reference evidence="2" key="1">
    <citation type="journal article" date="2023" name="Mol. Phylogenet. Evol.">
        <title>Genome-scale phylogeny and comparative genomics of the fungal order Sordariales.</title>
        <authorList>
            <person name="Hensen N."/>
            <person name="Bonometti L."/>
            <person name="Westerberg I."/>
            <person name="Brannstrom I.O."/>
            <person name="Guillou S."/>
            <person name="Cros-Aarteil S."/>
            <person name="Calhoun S."/>
            <person name="Haridas S."/>
            <person name="Kuo A."/>
            <person name="Mondo S."/>
            <person name="Pangilinan J."/>
            <person name="Riley R."/>
            <person name="LaButti K."/>
            <person name="Andreopoulos B."/>
            <person name="Lipzen A."/>
            <person name="Chen C."/>
            <person name="Yan M."/>
            <person name="Daum C."/>
            <person name="Ng V."/>
            <person name="Clum A."/>
            <person name="Steindorff A."/>
            <person name="Ohm R.A."/>
            <person name="Martin F."/>
            <person name="Silar P."/>
            <person name="Natvig D.O."/>
            <person name="Lalanne C."/>
            <person name="Gautier V."/>
            <person name="Ament-Velasquez S.L."/>
            <person name="Kruys A."/>
            <person name="Hutchinson M.I."/>
            <person name="Powell A.J."/>
            <person name="Barry K."/>
            <person name="Miller A.N."/>
            <person name="Grigoriev I.V."/>
            <person name="Debuchy R."/>
            <person name="Gladieux P."/>
            <person name="Hiltunen Thoren M."/>
            <person name="Johannesson H."/>
        </authorList>
    </citation>
    <scope>NUCLEOTIDE SEQUENCE</scope>
    <source>
        <strain evidence="2">PSN293</strain>
    </source>
</reference>
<proteinExistence type="predicted"/>
<evidence type="ECO:0000313" key="2">
    <source>
        <dbReference type="EMBL" id="KAK4216340.1"/>
    </source>
</evidence>
<name>A0AAN7BCW7_9PEZI</name>
<feature type="region of interest" description="Disordered" evidence="1">
    <location>
        <begin position="308"/>
        <end position="337"/>
    </location>
</feature>
<dbReference type="AlphaFoldDB" id="A0AAN7BCW7"/>
<evidence type="ECO:0000256" key="1">
    <source>
        <dbReference type="SAM" id="MobiDB-lite"/>
    </source>
</evidence>
<accession>A0AAN7BCW7</accession>
<gene>
    <name evidence="2" type="ORF">QBC37DRAFT_455537</name>
</gene>
<comment type="caution">
    <text evidence="2">The sequence shown here is derived from an EMBL/GenBank/DDBJ whole genome shotgun (WGS) entry which is preliminary data.</text>
</comment>
<keyword evidence="3" id="KW-1185">Reference proteome</keyword>